<keyword evidence="9" id="KW-1185">Reference proteome</keyword>
<name>A0A921ZRT8_MANSE</name>
<reference evidence="8" key="2">
    <citation type="submission" date="2020-12" db="EMBL/GenBank/DDBJ databases">
        <authorList>
            <person name="Kanost M."/>
        </authorList>
    </citation>
    <scope>NUCLEOTIDE SEQUENCE</scope>
</reference>
<protein>
    <recommendedName>
        <fullName evidence="7">Major facilitator superfamily (MFS) profile domain-containing protein</fullName>
    </recommendedName>
</protein>
<feature type="transmembrane region" description="Helical" evidence="6">
    <location>
        <begin position="491"/>
        <end position="510"/>
    </location>
</feature>
<feature type="transmembrane region" description="Helical" evidence="6">
    <location>
        <begin position="176"/>
        <end position="199"/>
    </location>
</feature>
<dbReference type="PANTHER" id="PTHR23511:SF35">
    <property type="entry name" value="MAJOR FACILITATOR SUPERFAMILY (MFS) PROFILE DOMAIN-CONTAINING PROTEIN"/>
    <property type="match status" value="1"/>
</dbReference>
<reference evidence="8" key="1">
    <citation type="journal article" date="2016" name="Insect Biochem. Mol. Biol.">
        <title>Multifaceted biological insights from a draft genome sequence of the tobacco hornworm moth, Manduca sexta.</title>
        <authorList>
            <person name="Kanost M.R."/>
            <person name="Arrese E.L."/>
            <person name="Cao X."/>
            <person name="Chen Y.R."/>
            <person name="Chellapilla S."/>
            <person name="Goldsmith M.R."/>
            <person name="Grosse-Wilde E."/>
            <person name="Heckel D.G."/>
            <person name="Herndon N."/>
            <person name="Jiang H."/>
            <person name="Papanicolaou A."/>
            <person name="Qu J."/>
            <person name="Soulages J.L."/>
            <person name="Vogel H."/>
            <person name="Walters J."/>
            <person name="Waterhouse R.M."/>
            <person name="Ahn S.J."/>
            <person name="Almeida F.C."/>
            <person name="An C."/>
            <person name="Aqrawi P."/>
            <person name="Bretschneider A."/>
            <person name="Bryant W.B."/>
            <person name="Bucks S."/>
            <person name="Chao H."/>
            <person name="Chevignon G."/>
            <person name="Christen J.M."/>
            <person name="Clarke D.F."/>
            <person name="Dittmer N.T."/>
            <person name="Ferguson L.C.F."/>
            <person name="Garavelou S."/>
            <person name="Gordon K.H.J."/>
            <person name="Gunaratna R.T."/>
            <person name="Han Y."/>
            <person name="Hauser F."/>
            <person name="He Y."/>
            <person name="Heidel-Fischer H."/>
            <person name="Hirsh A."/>
            <person name="Hu Y."/>
            <person name="Jiang H."/>
            <person name="Kalra D."/>
            <person name="Klinner C."/>
            <person name="Konig C."/>
            <person name="Kovar C."/>
            <person name="Kroll A.R."/>
            <person name="Kuwar S.S."/>
            <person name="Lee S.L."/>
            <person name="Lehman R."/>
            <person name="Li K."/>
            <person name="Li Z."/>
            <person name="Liang H."/>
            <person name="Lovelace S."/>
            <person name="Lu Z."/>
            <person name="Mansfield J.H."/>
            <person name="McCulloch K.J."/>
            <person name="Mathew T."/>
            <person name="Morton B."/>
            <person name="Muzny D.M."/>
            <person name="Neunemann D."/>
            <person name="Ongeri F."/>
            <person name="Pauchet Y."/>
            <person name="Pu L.L."/>
            <person name="Pyrousis I."/>
            <person name="Rao X.J."/>
            <person name="Redding A."/>
            <person name="Roesel C."/>
            <person name="Sanchez-Gracia A."/>
            <person name="Schaack S."/>
            <person name="Shukla A."/>
            <person name="Tetreau G."/>
            <person name="Wang Y."/>
            <person name="Xiong G.H."/>
            <person name="Traut W."/>
            <person name="Walsh T.K."/>
            <person name="Worley K.C."/>
            <person name="Wu D."/>
            <person name="Wu W."/>
            <person name="Wu Y.Q."/>
            <person name="Zhang X."/>
            <person name="Zou Z."/>
            <person name="Zucker H."/>
            <person name="Briscoe A.D."/>
            <person name="Burmester T."/>
            <person name="Clem R.J."/>
            <person name="Feyereisen R."/>
            <person name="Grimmelikhuijzen C.J.P."/>
            <person name="Hamodrakas S.J."/>
            <person name="Hansson B.S."/>
            <person name="Huguet E."/>
            <person name="Jermiin L.S."/>
            <person name="Lan Q."/>
            <person name="Lehman H.K."/>
            <person name="Lorenzen M."/>
            <person name="Merzendorfer H."/>
            <person name="Michalopoulos I."/>
            <person name="Morton D.B."/>
            <person name="Muthukrishnan S."/>
            <person name="Oakeshott J.G."/>
            <person name="Palmer W."/>
            <person name="Park Y."/>
            <person name="Passarelli A.L."/>
            <person name="Rozas J."/>
            <person name="Schwartz L.M."/>
            <person name="Smith W."/>
            <person name="Southgate A."/>
            <person name="Vilcinskas A."/>
            <person name="Vogt R."/>
            <person name="Wang P."/>
            <person name="Werren J."/>
            <person name="Yu X.Q."/>
            <person name="Zhou J.J."/>
            <person name="Brown S.J."/>
            <person name="Scherer S.E."/>
            <person name="Richards S."/>
            <person name="Blissard G.W."/>
        </authorList>
    </citation>
    <scope>NUCLEOTIDE SEQUENCE</scope>
</reference>
<dbReference type="Pfam" id="PF07690">
    <property type="entry name" value="MFS_1"/>
    <property type="match status" value="1"/>
</dbReference>
<comment type="subcellular location">
    <subcellularLocation>
        <location evidence="1">Membrane</location>
        <topology evidence="1">Multi-pass membrane protein</topology>
    </subcellularLocation>
</comment>
<dbReference type="AlphaFoldDB" id="A0A921ZRT8"/>
<dbReference type="InterPro" id="IPR011701">
    <property type="entry name" value="MFS"/>
</dbReference>
<organism evidence="8 9">
    <name type="scientific">Manduca sexta</name>
    <name type="common">Tobacco hawkmoth</name>
    <name type="synonym">Tobacco hornworm</name>
    <dbReference type="NCBI Taxonomy" id="7130"/>
    <lineage>
        <taxon>Eukaryota</taxon>
        <taxon>Metazoa</taxon>
        <taxon>Ecdysozoa</taxon>
        <taxon>Arthropoda</taxon>
        <taxon>Hexapoda</taxon>
        <taxon>Insecta</taxon>
        <taxon>Pterygota</taxon>
        <taxon>Neoptera</taxon>
        <taxon>Endopterygota</taxon>
        <taxon>Lepidoptera</taxon>
        <taxon>Glossata</taxon>
        <taxon>Ditrysia</taxon>
        <taxon>Bombycoidea</taxon>
        <taxon>Sphingidae</taxon>
        <taxon>Sphinginae</taxon>
        <taxon>Sphingini</taxon>
        <taxon>Manduca</taxon>
    </lineage>
</organism>
<feature type="transmembrane region" description="Helical" evidence="6">
    <location>
        <begin position="307"/>
        <end position="327"/>
    </location>
</feature>
<evidence type="ECO:0000313" key="9">
    <source>
        <dbReference type="Proteomes" id="UP000791440"/>
    </source>
</evidence>
<feature type="transmembrane region" description="Helical" evidence="6">
    <location>
        <begin position="461"/>
        <end position="485"/>
    </location>
</feature>
<evidence type="ECO:0000256" key="5">
    <source>
        <dbReference type="ARBA" id="ARBA00023136"/>
    </source>
</evidence>
<dbReference type="PANTHER" id="PTHR23511">
    <property type="entry name" value="SYNAPTIC VESICLE GLYCOPROTEIN 2"/>
    <property type="match status" value="1"/>
</dbReference>
<feature type="transmembrane region" description="Helical" evidence="6">
    <location>
        <begin position="47"/>
        <end position="69"/>
    </location>
</feature>
<dbReference type="Proteomes" id="UP000791440">
    <property type="component" value="Unassembled WGS sequence"/>
</dbReference>
<evidence type="ECO:0000256" key="1">
    <source>
        <dbReference type="ARBA" id="ARBA00004141"/>
    </source>
</evidence>
<keyword evidence="5 6" id="KW-0472">Membrane</keyword>
<proteinExistence type="predicted"/>
<feature type="transmembrane region" description="Helical" evidence="6">
    <location>
        <begin position="89"/>
        <end position="109"/>
    </location>
</feature>
<feature type="transmembrane region" description="Helical" evidence="6">
    <location>
        <begin position="147"/>
        <end position="164"/>
    </location>
</feature>
<dbReference type="InterPro" id="IPR020846">
    <property type="entry name" value="MFS_dom"/>
</dbReference>
<gene>
    <name evidence="8" type="ORF">O3G_MSEX013184</name>
</gene>
<dbReference type="GO" id="GO:0016020">
    <property type="term" value="C:membrane"/>
    <property type="evidence" value="ECO:0007669"/>
    <property type="project" value="UniProtKB-SubCell"/>
</dbReference>
<evidence type="ECO:0000256" key="6">
    <source>
        <dbReference type="SAM" id="Phobius"/>
    </source>
</evidence>
<feature type="transmembrane region" description="Helical" evidence="6">
    <location>
        <begin position="370"/>
        <end position="393"/>
    </location>
</feature>
<feature type="transmembrane region" description="Helical" evidence="6">
    <location>
        <begin position="430"/>
        <end position="454"/>
    </location>
</feature>
<evidence type="ECO:0000259" key="7">
    <source>
        <dbReference type="PROSITE" id="PS50850"/>
    </source>
</evidence>
<keyword evidence="2" id="KW-0813">Transport</keyword>
<dbReference type="EMBL" id="JH668832">
    <property type="protein sequence ID" value="KAG6462311.1"/>
    <property type="molecule type" value="Genomic_DNA"/>
</dbReference>
<dbReference type="PROSITE" id="PS50850">
    <property type="entry name" value="MFS"/>
    <property type="match status" value="1"/>
</dbReference>
<keyword evidence="3 6" id="KW-0812">Transmembrane</keyword>
<comment type="caution">
    <text evidence="8">The sequence shown here is derived from an EMBL/GenBank/DDBJ whole genome shotgun (WGS) entry which is preliminary data.</text>
</comment>
<evidence type="ECO:0000256" key="3">
    <source>
        <dbReference type="ARBA" id="ARBA00022692"/>
    </source>
</evidence>
<accession>A0A921ZRT8</accession>
<feature type="transmembrane region" description="Helical" evidence="6">
    <location>
        <begin position="405"/>
        <end position="424"/>
    </location>
</feature>
<sequence length="542" mass="58922">MFPTKTRGPASVVDREELKKIEKMTVELAKDEAVPLEEAIDKAGFGLYSYLLICLTGLGIISFVCISYGSTILIPASACELKTTTGQQGALAAAPVVGSIIGTLVWGYLADTRGRKNMLMYSLLGAAKINASASISVNWIMLMLLQFVAAIFASGIYTMFMALLCESVPMVRRNMVVLLVTSIFLLSQGVMAVLAIPIIPLSFSNYLPILGIYWNSWRTLVIVYSLPSIVAAICLYFMQESPKFVYTKGDREQALQHIIAIHRVNNMRSRAEYPVKSLAVNLDKKSEEQSSAKDQIVPLFQAPLLKYTLIMMSLFIFQQIGAFAVWLPTILNQFVSMIETGEGTNLTVCGVLRLGIENPVEPDPDAVPCALNVTALLMVLLVGVLQSVVNSLMSLVVNRVGRRNLVMVISSVCGVCGILINVVPNAYGSITLFGIFLVGIIVIGLYTAVIVALFPTNLRALAIALPMMCGRIVTFAVVQILNVLFSTNCDAGFYVFATVYASSAIVASFLPDDRKLASPVAPSQKKELIKIEEISQNNLTKL</sequence>
<evidence type="ECO:0000313" key="8">
    <source>
        <dbReference type="EMBL" id="KAG6462311.1"/>
    </source>
</evidence>
<keyword evidence="4 6" id="KW-1133">Transmembrane helix</keyword>
<evidence type="ECO:0000256" key="2">
    <source>
        <dbReference type="ARBA" id="ARBA00022448"/>
    </source>
</evidence>
<dbReference type="GO" id="GO:0022857">
    <property type="term" value="F:transmembrane transporter activity"/>
    <property type="evidence" value="ECO:0007669"/>
    <property type="project" value="InterPro"/>
</dbReference>
<feature type="transmembrane region" description="Helical" evidence="6">
    <location>
        <begin position="219"/>
        <end position="238"/>
    </location>
</feature>
<evidence type="ECO:0000256" key="4">
    <source>
        <dbReference type="ARBA" id="ARBA00022989"/>
    </source>
</evidence>
<feature type="domain" description="Major facilitator superfamily (MFS) profile" evidence="7">
    <location>
        <begin position="45"/>
        <end position="515"/>
    </location>
</feature>
<feature type="transmembrane region" description="Helical" evidence="6">
    <location>
        <begin position="121"/>
        <end position="141"/>
    </location>
</feature>